<reference evidence="2" key="1">
    <citation type="journal article" date="2020" name="Cell">
        <title>Large-Scale Comparative Analyses of Tick Genomes Elucidate Their Genetic Diversity and Vector Capacities.</title>
        <authorList>
            <consortium name="Tick Genome and Microbiome Consortium (TIGMIC)"/>
            <person name="Jia N."/>
            <person name="Wang J."/>
            <person name="Shi W."/>
            <person name="Du L."/>
            <person name="Sun Y."/>
            <person name="Zhan W."/>
            <person name="Jiang J.F."/>
            <person name="Wang Q."/>
            <person name="Zhang B."/>
            <person name="Ji P."/>
            <person name="Bell-Sakyi L."/>
            <person name="Cui X.M."/>
            <person name="Yuan T.T."/>
            <person name="Jiang B.G."/>
            <person name="Yang W.F."/>
            <person name="Lam T.T."/>
            <person name="Chang Q.C."/>
            <person name="Ding S.J."/>
            <person name="Wang X.J."/>
            <person name="Zhu J.G."/>
            <person name="Ruan X.D."/>
            <person name="Zhao L."/>
            <person name="Wei J.T."/>
            <person name="Ye R.Z."/>
            <person name="Que T.C."/>
            <person name="Du C.H."/>
            <person name="Zhou Y.H."/>
            <person name="Cheng J.X."/>
            <person name="Dai P.F."/>
            <person name="Guo W.B."/>
            <person name="Han X.H."/>
            <person name="Huang E.J."/>
            <person name="Li L.F."/>
            <person name="Wei W."/>
            <person name="Gao Y.C."/>
            <person name="Liu J.Z."/>
            <person name="Shao H.Z."/>
            <person name="Wang X."/>
            <person name="Wang C.C."/>
            <person name="Yang T.C."/>
            <person name="Huo Q.B."/>
            <person name="Li W."/>
            <person name="Chen H.Y."/>
            <person name="Chen S.E."/>
            <person name="Zhou L.G."/>
            <person name="Ni X.B."/>
            <person name="Tian J.H."/>
            <person name="Sheng Y."/>
            <person name="Liu T."/>
            <person name="Pan Y.S."/>
            <person name="Xia L.Y."/>
            <person name="Li J."/>
            <person name="Zhao F."/>
            <person name="Cao W.C."/>
        </authorList>
    </citation>
    <scope>NUCLEOTIDE SEQUENCE</scope>
    <source>
        <strain evidence="2">Rmic-2018</strain>
    </source>
</reference>
<comment type="caution">
    <text evidence="2">The sequence shown here is derived from an EMBL/GenBank/DDBJ whole genome shotgun (WGS) entry which is preliminary data.</text>
</comment>
<reference evidence="2" key="2">
    <citation type="submission" date="2021-09" db="EMBL/GenBank/DDBJ databases">
        <authorList>
            <person name="Jia N."/>
            <person name="Wang J."/>
            <person name="Shi W."/>
            <person name="Du L."/>
            <person name="Sun Y."/>
            <person name="Zhan W."/>
            <person name="Jiang J."/>
            <person name="Wang Q."/>
            <person name="Zhang B."/>
            <person name="Ji P."/>
            <person name="Sakyi L.B."/>
            <person name="Cui X."/>
            <person name="Yuan T."/>
            <person name="Jiang B."/>
            <person name="Yang W."/>
            <person name="Lam T.T.-Y."/>
            <person name="Chang Q."/>
            <person name="Ding S."/>
            <person name="Wang X."/>
            <person name="Zhu J."/>
            <person name="Ruan X."/>
            <person name="Zhao L."/>
            <person name="Wei J."/>
            <person name="Que T."/>
            <person name="Du C."/>
            <person name="Cheng J."/>
            <person name="Dai P."/>
            <person name="Han X."/>
            <person name="Huang E."/>
            <person name="Gao Y."/>
            <person name="Liu J."/>
            <person name="Shao H."/>
            <person name="Ye R."/>
            <person name="Li L."/>
            <person name="Wei W."/>
            <person name="Wang X."/>
            <person name="Wang C."/>
            <person name="Huo Q."/>
            <person name="Li W."/>
            <person name="Guo W."/>
            <person name="Chen H."/>
            <person name="Chen S."/>
            <person name="Zhou L."/>
            <person name="Zhou L."/>
            <person name="Ni X."/>
            <person name="Tian J."/>
            <person name="Zhou Y."/>
            <person name="Sheng Y."/>
            <person name="Liu T."/>
            <person name="Pan Y."/>
            <person name="Xia L."/>
            <person name="Li J."/>
            <person name="Zhao F."/>
            <person name="Cao W."/>
        </authorList>
    </citation>
    <scope>NUCLEOTIDE SEQUENCE</scope>
    <source>
        <strain evidence="2">Rmic-2018</strain>
        <tissue evidence="2">Larvae</tissue>
    </source>
</reference>
<evidence type="ECO:0000256" key="1">
    <source>
        <dbReference type="SAM" id="MobiDB-lite"/>
    </source>
</evidence>
<accession>A0A9J6EQC0</accession>
<dbReference type="Proteomes" id="UP000821866">
    <property type="component" value="Chromosome 10"/>
</dbReference>
<dbReference type="EMBL" id="JABSTU010000002">
    <property type="protein sequence ID" value="KAH8036574.1"/>
    <property type="molecule type" value="Genomic_DNA"/>
</dbReference>
<protein>
    <submittedName>
        <fullName evidence="2">Uncharacterized protein</fullName>
    </submittedName>
</protein>
<gene>
    <name evidence="2" type="ORF">HPB51_001608</name>
</gene>
<evidence type="ECO:0000313" key="3">
    <source>
        <dbReference type="Proteomes" id="UP000821866"/>
    </source>
</evidence>
<keyword evidence="3" id="KW-1185">Reference proteome</keyword>
<proteinExistence type="predicted"/>
<evidence type="ECO:0000313" key="2">
    <source>
        <dbReference type="EMBL" id="KAH8036574.1"/>
    </source>
</evidence>
<feature type="region of interest" description="Disordered" evidence="1">
    <location>
        <begin position="1"/>
        <end position="21"/>
    </location>
</feature>
<organism evidence="2 3">
    <name type="scientific">Rhipicephalus microplus</name>
    <name type="common">Cattle tick</name>
    <name type="synonym">Boophilus microplus</name>
    <dbReference type="NCBI Taxonomy" id="6941"/>
    <lineage>
        <taxon>Eukaryota</taxon>
        <taxon>Metazoa</taxon>
        <taxon>Ecdysozoa</taxon>
        <taxon>Arthropoda</taxon>
        <taxon>Chelicerata</taxon>
        <taxon>Arachnida</taxon>
        <taxon>Acari</taxon>
        <taxon>Parasitiformes</taxon>
        <taxon>Ixodida</taxon>
        <taxon>Ixodoidea</taxon>
        <taxon>Ixodidae</taxon>
        <taxon>Rhipicephalinae</taxon>
        <taxon>Rhipicephalus</taxon>
        <taxon>Boophilus</taxon>
    </lineage>
</organism>
<sequence length="176" mass="19061">MVAATSFSEEAKGSGAEETATDWSEGLAGVSDCGQRPDNGFTAALISREMRFQGTLVLAQSRVGGISEEALDNLEWLKNNSLGDIFLYISFSMRAHYYTVNATLDAAMKDASVPQAEAYFHLFKPCRYFYAFGYQGNLHPIEVTSCSTGAYLTSPSLKGTATAELGEGRNDILELV</sequence>
<name>A0A9J6EQC0_RHIMP</name>
<dbReference type="AlphaFoldDB" id="A0A9J6EQC0"/>